<accession>A0AAV7XZD1</accession>
<organism evidence="2 3">
    <name type="scientific">Megalurothrips usitatus</name>
    <name type="common">bean blossom thrips</name>
    <dbReference type="NCBI Taxonomy" id="439358"/>
    <lineage>
        <taxon>Eukaryota</taxon>
        <taxon>Metazoa</taxon>
        <taxon>Ecdysozoa</taxon>
        <taxon>Arthropoda</taxon>
        <taxon>Hexapoda</taxon>
        <taxon>Insecta</taxon>
        <taxon>Pterygota</taxon>
        <taxon>Neoptera</taxon>
        <taxon>Paraneoptera</taxon>
        <taxon>Thysanoptera</taxon>
        <taxon>Terebrantia</taxon>
        <taxon>Thripoidea</taxon>
        <taxon>Thripidae</taxon>
        <taxon>Megalurothrips</taxon>
    </lineage>
</organism>
<reference evidence="2" key="1">
    <citation type="submission" date="2022-12" db="EMBL/GenBank/DDBJ databases">
        <title>Chromosome-level genome assembly of the bean flower thrips Megalurothrips usitatus.</title>
        <authorList>
            <person name="Ma L."/>
            <person name="Liu Q."/>
            <person name="Li H."/>
            <person name="Cai W."/>
        </authorList>
    </citation>
    <scope>NUCLEOTIDE SEQUENCE</scope>
    <source>
        <strain evidence="2">Cailab_2022a</strain>
    </source>
</reference>
<comment type="caution">
    <text evidence="2">The sequence shown here is derived from an EMBL/GenBank/DDBJ whole genome shotgun (WGS) entry which is preliminary data.</text>
</comment>
<keyword evidence="3" id="KW-1185">Reference proteome</keyword>
<protein>
    <submittedName>
        <fullName evidence="2">Uncharacterized protein</fullName>
    </submittedName>
</protein>
<evidence type="ECO:0000313" key="2">
    <source>
        <dbReference type="EMBL" id="KAJ1530791.1"/>
    </source>
</evidence>
<evidence type="ECO:0000256" key="1">
    <source>
        <dbReference type="SAM" id="MobiDB-lite"/>
    </source>
</evidence>
<name>A0AAV7XZD1_9NEOP</name>
<gene>
    <name evidence="2" type="ORF">ONE63_005642</name>
</gene>
<sequence>MAYQSPLFNYGAFLSGGADGLDSAADDVVDESYTCSMCLNSYQKGECDEGRPRPRRTTGRTPQGGVEVGTVVGAPPRG</sequence>
<proteinExistence type="predicted"/>
<evidence type="ECO:0000313" key="3">
    <source>
        <dbReference type="Proteomes" id="UP001075354"/>
    </source>
</evidence>
<dbReference type="EMBL" id="JAPTSV010000002">
    <property type="protein sequence ID" value="KAJ1530791.1"/>
    <property type="molecule type" value="Genomic_DNA"/>
</dbReference>
<dbReference type="Proteomes" id="UP001075354">
    <property type="component" value="Chromosome 2"/>
</dbReference>
<dbReference type="AlphaFoldDB" id="A0AAV7XZD1"/>
<feature type="region of interest" description="Disordered" evidence="1">
    <location>
        <begin position="44"/>
        <end position="78"/>
    </location>
</feature>